<evidence type="ECO:0000256" key="10">
    <source>
        <dbReference type="ARBA" id="ARBA00035020"/>
    </source>
</evidence>
<feature type="domain" description="Nrap protein" evidence="16">
    <location>
        <begin position="1198"/>
        <end position="1329"/>
    </location>
</feature>
<dbReference type="PANTHER" id="PTHR17972:SF0">
    <property type="entry name" value="NUCLEOLAR PROTEIN 6"/>
    <property type="match status" value="1"/>
</dbReference>
<dbReference type="InterPro" id="IPR035371">
    <property type="entry name" value="Nrap_D6"/>
</dbReference>
<dbReference type="Pfam" id="PF17407">
    <property type="entry name" value="Nrap_D6"/>
    <property type="match status" value="1"/>
</dbReference>
<dbReference type="Pfam" id="PF03813">
    <property type="entry name" value="Nrap"/>
    <property type="match status" value="1"/>
</dbReference>
<dbReference type="InterPro" id="IPR035368">
    <property type="entry name" value="Nrap_D3"/>
</dbReference>
<gene>
    <name evidence="17" type="ORF">Cfor_08075</name>
</gene>
<dbReference type="InterPro" id="IPR035367">
    <property type="entry name" value="Nrap_D2"/>
</dbReference>
<evidence type="ECO:0000256" key="3">
    <source>
        <dbReference type="ARBA" id="ARBA00006674"/>
    </source>
</evidence>
<dbReference type="GO" id="GO:0003723">
    <property type="term" value="F:RNA binding"/>
    <property type="evidence" value="ECO:0007669"/>
    <property type="project" value="UniProtKB-KW"/>
</dbReference>
<keyword evidence="6" id="KW-0694">RNA-binding</keyword>
<comment type="function">
    <text evidence="9">Part of the small subunit (SSU) processome, first precursor of the small eukaryotic ribosomal subunit. During the assembly of the SSU processome in the nucleolus, many ribosome biogenesis factors, an RNA chaperone and ribosomal proteins associate with the nascent pre-rRNA and work in concert to generate RNA folding, modifications, rearrangements and cleavage as well as targeted degradation of pre-ribosomal RNA by the RNA exosome.</text>
</comment>
<dbReference type="GO" id="GO:0006409">
    <property type="term" value="P:tRNA export from nucleus"/>
    <property type="evidence" value="ECO:0007669"/>
    <property type="project" value="TreeGrafter"/>
</dbReference>
<dbReference type="Gene3D" id="3.30.70.3030">
    <property type="match status" value="1"/>
</dbReference>
<evidence type="ECO:0000313" key="18">
    <source>
        <dbReference type="Proteomes" id="UP000502823"/>
    </source>
</evidence>
<dbReference type="Pfam" id="PF17403">
    <property type="entry name" value="Nrap_D2"/>
    <property type="match status" value="1"/>
</dbReference>
<dbReference type="GO" id="GO:0032545">
    <property type="term" value="C:CURI complex"/>
    <property type="evidence" value="ECO:0007669"/>
    <property type="project" value="TreeGrafter"/>
</dbReference>
<dbReference type="Pfam" id="PF17406">
    <property type="entry name" value="Nrap_D5"/>
    <property type="match status" value="1"/>
</dbReference>
<evidence type="ECO:0000259" key="16">
    <source>
        <dbReference type="Pfam" id="PF17407"/>
    </source>
</evidence>
<dbReference type="Proteomes" id="UP000502823">
    <property type="component" value="Unassembled WGS sequence"/>
</dbReference>
<dbReference type="GO" id="GO:0032040">
    <property type="term" value="C:small-subunit processome"/>
    <property type="evidence" value="ECO:0007669"/>
    <property type="project" value="TreeGrafter"/>
</dbReference>
<feature type="domain" description="Nrap protein" evidence="14">
    <location>
        <begin position="840"/>
        <end position="1039"/>
    </location>
</feature>
<feature type="domain" description="Nrap protein" evidence="13">
    <location>
        <begin position="652"/>
        <end position="812"/>
    </location>
</feature>
<evidence type="ECO:0000313" key="17">
    <source>
        <dbReference type="EMBL" id="GFG36104.1"/>
    </source>
</evidence>
<keyword evidence="7" id="KW-0539">Nucleus</keyword>
<dbReference type="Gene3D" id="1.10.1410.10">
    <property type="match status" value="2"/>
</dbReference>
<accession>A0A6L2PV84</accession>
<dbReference type="GO" id="GO:0006364">
    <property type="term" value="P:rRNA processing"/>
    <property type="evidence" value="ECO:0007669"/>
    <property type="project" value="TreeGrafter"/>
</dbReference>
<protein>
    <recommendedName>
        <fullName evidence="4">Nucleolar protein 6</fullName>
    </recommendedName>
    <alternativeName>
        <fullName evidence="8">Maternal transcript 89Ba</fullName>
    </alternativeName>
</protein>
<evidence type="ECO:0000259" key="11">
    <source>
        <dbReference type="Pfam" id="PF03813"/>
    </source>
</evidence>
<dbReference type="FunCoup" id="A0A6L2PV84">
    <property type="interactions" value="1401"/>
</dbReference>
<dbReference type="FunFam" id="1.10.1410.10:FF:000006">
    <property type="entry name" value="Nucleolar protein 6"/>
    <property type="match status" value="1"/>
</dbReference>
<feature type="domain" description="Nrap protein" evidence="12">
    <location>
        <begin position="511"/>
        <end position="647"/>
    </location>
</feature>
<evidence type="ECO:0000259" key="13">
    <source>
        <dbReference type="Pfam" id="PF17404"/>
    </source>
</evidence>
<dbReference type="InterPro" id="IPR035370">
    <property type="entry name" value="Nrap_D5"/>
</dbReference>
<comment type="subcellular location">
    <subcellularLocation>
        <location evidence="1">Chromosome</location>
    </subcellularLocation>
    <subcellularLocation>
        <location evidence="2">Nucleus</location>
        <location evidence="2">Nucleolus</location>
    </subcellularLocation>
</comment>
<evidence type="ECO:0000256" key="8">
    <source>
        <dbReference type="ARBA" id="ARBA00031711"/>
    </source>
</evidence>
<feature type="domain" description="Nrap protein" evidence="15">
    <location>
        <begin position="1041"/>
        <end position="1196"/>
    </location>
</feature>
<dbReference type="InterPro" id="IPR005554">
    <property type="entry name" value="NOL6/Upt22"/>
</dbReference>
<evidence type="ECO:0000256" key="7">
    <source>
        <dbReference type="ARBA" id="ARBA00023242"/>
    </source>
</evidence>
<reference evidence="18" key="1">
    <citation type="submission" date="2020-01" db="EMBL/GenBank/DDBJ databases">
        <title>Draft genome sequence of the Termite Coptotermes fromosanus.</title>
        <authorList>
            <person name="Itakura S."/>
            <person name="Yosikawa Y."/>
            <person name="Umezawa K."/>
        </authorList>
    </citation>
    <scope>NUCLEOTIDE SEQUENCE [LARGE SCALE GENOMIC DNA]</scope>
</reference>
<comment type="subunit">
    <text evidence="10">Part of the small subunit (SSU) processome, composed of more than 70 proteins and the RNA chaperone small nucleolar RNA (snoRNA) U3.</text>
</comment>
<comment type="caution">
    <text evidence="17">The sequence shown here is derived from an EMBL/GenBank/DDBJ whole genome shotgun (WGS) entry which is preliminary data.</text>
</comment>
<keyword evidence="18" id="KW-1185">Reference proteome</keyword>
<dbReference type="InterPro" id="IPR035082">
    <property type="entry name" value="Nrap_D1"/>
</dbReference>
<dbReference type="Pfam" id="PF17405">
    <property type="entry name" value="Nrap_D4"/>
    <property type="match status" value="1"/>
</dbReference>
<dbReference type="FunFam" id="1.10.1410.10:FF:000005">
    <property type="entry name" value="Nucleolar protein 6"/>
    <property type="match status" value="1"/>
</dbReference>
<evidence type="ECO:0000256" key="1">
    <source>
        <dbReference type="ARBA" id="ARBA00004286"/>
    </source>
</evidence>
<organism evidence="17 18">
    <name type="scientific">Coptotermes formosanus</name>
    <name type="common">Formosan subterranean termite</name>
    <dbReference type="NCBI Taxonomy" id="36987"/>
    <lineage>
        <taxon>Eukaryota</taxon>
        <taxon>Metazoa</taxon>
        <taxon>Ecdysozoa</taxon>
        <taxon>Arthropoda</taxon>
        <taxon>Hexapoda</taxon>
        <taxon>Insecta</taxon>
        <taxon>Pterygota</taxon>
        <taxon>Neoptera</taxon>
        <taxon>Polyneoptera</taxon>
        <taxon>Dictyoptera</taxon>
        <taxon>Blattodea</taxon>
        <taxon>Blattoidea</taxon>
        <taxon>Termitoidae</taxon>
        <taxon>Rhinotermitidae</taxon>
        <taxon>Coptotermes</taxon>
    </lineage>
</organism>
<dbReference type="OrthoDB" id="10251401at2759"/>
<dbReference type="InParanoid" id="A0A6L2PV84"/>
<evidence type="ECO:0000256" key="5">
    <source>
        <dbReference type="ARBA" id="ARBA00022454"/>
    </source>
</evidence>
<dbReference type="InterPro" id="IPR035369">
    <property type="entry name" value="Nrap_D4"/>
</dbReference>
<dbReference type="EMBL" id="BLKM01000605">
    <property type="protein sequence ID" value="GFG36104.1"/>
    <property type="molecule type" value="Genomic_DNA"/>
</dbReference>
<keyword evidence="5" id="KW-0158">Chromosome</keyword>
<dbReference type="PANTHER" id="PTHR17972">
    <property type="entry name" value="NUCLEOLAR RNA-ASSOCIATED PROTEIN"/>
    <property type="match status" value="1"/>
</dbReference>
<dbReference type="Pfam" id="PF17404">
    <property type="entry name" value="Nrap_D3"/>
    <property type="match status" value="1"/>
</dbReference>
<evidence type="ECO:0000256" key="9">
    <source>
        <dbReference type="ARBA" id="ARBA00035000"/>
    </source>
</evidence>
<evidence type="ECO:0000256" key="2">
    <source>
        <dbReference type="ARBA" id="ARBA00004604"/>
    </source>
</evidence>
<feature type="domain" description="Nrap protein" evidence="11">
    <location>
        <begin position="365"/>
        <end position="503"/>
    </location>
</feature>
<dbReference type="GO" id="GO:0034456">
    <property type="term" value="C:UTP-C complex"/>
    <property type="evidence" value="ECO:0007669"/>
    <property type="project" value="TreeGrafter"/>
</dbReference>
<dbReference type="SUPFAM" id="SSF81631">
    <property type="entry name" value="PAP/OAS1 substrate-binding domain"/>
    <property type="match status" value="1"/>
</dbReference>
<evidence type="ECO:0000259" key="12">
    <source>
        <dbReference type="Pfam" id="PF17403"/>
    </source>
</evidence>
<proteinExistence type="inferred from homology"/>
<evidence type="ECO:0000259" key="15">
    <source>
        <dbReference type="Pfam" id="PF17406"/>
    </source>
</evidence>
<evidence type="ECO:0000256" key="4">
    <source>
        <dbReference type="ARBA" id="ARBA00016437"/>
    </source>
</evidence>
<dbReference type="GO" id="GO:0005694">
    <property type="term" value="C:chromosome"/>
    <property type="evidence" value="ECO:0007669"/>
    <property type="project" value="UniProtKB-SubCell"/>
</dbReference>
<evidence type="ECO:0000259" key="14">
    <source>
        <dbReference type="Pfam" id="PF17405"/>
    </source>
</evidence>
<comment type="similarity">
    <text evidence="3">Belongs to the NRAP family.</text>
</comment>
<evidence type="ECO:0000256" key="6">
    <source>
        <dbReference type="ARBA" id="ARBA00022884"/>
    </source>
</evidence>
<sequence length="1337" mass="153057">MASKDAELNKHGAAGKRKHLTLTVPQELDIIRRFESGESPSVIIAAYTMDCQLFMMQRNRTICPLAWYQTKSSPYIRNHTPYPLSLCSTVHDYEVTYMRCVCVWYSVACGANSAAIWRQRCRFGLRCMCYGCSYFVAKVICKYMNVHKKVKKDLGFNMKQKKKVILPKENNFDEVDRDEGNEDTEFNNLEEADGDNDKENEIMQKEAAHVLICQSYLLGIKTTAGGFRDENDGTKKKRKVKSVDASLYKPPTVKELNQLKETESLFHSNLFRLQIQEMLKEVSIRAKYRTLFYEWMDDVKKALENTVESQECEMTDHTWLKEFNLKIPIPRLPRLTGVFRFEKPTSVSVIGSFGAGCCLGPDIKVDLKVEMPQICFEVKDYLNVKYHVKRARYLAYIAGKLRESGLVEEMHFSQSCGNPLKPVLEVKPKEKLGKRVLIVVHLSPPADAFKLTRFSPEKNNVRPNWYFKENGRVEEESLSPTPHYNSSILQDLIMDANEEYRATILESHPNLKDGIVLLKVWLKQRGLDQGYGCFSGYIMSMYVLYLLQCRRINSVMSSYQVVRNTWNNLANSNWTTDGISLAQSLPQQSTFNFHQHYEVVFVDVTGSCNFCADMTKETFFWVKQECGLAMKCLDNSNINSFQALFMTSMPFYRQFDHIVRVQDLSVIRKIVKQYSSRTQKLDYTCHRYPQALSLILEVLRKGLGQRVAHIGILLPNTQCWSLTEVPPRSDQPITLGFALNPEFAFSVLDKGPGANLPEAFEFRKFWGKKSEVRRFQDGSISEAVVWCSTSATLAQKRMICHQIVSYLLNEKFDIPIENGVVYVADQLDSLLCRHTLLPADFDYGTGEEAALRVIGALDSLGKQLRELEDIPLEVSAVQGTSSVFRYCDVFPPVSSSCRVYKQLETEGKSYLLEMEKASVVAARWVTPAEAVIQLGLSGKWPDDLCAVRRIKAAFYIKIAESLSKQFHLTVQPFPDFVHVLKDGFVFRLSVAHQREISLVKEMITPEGVTKYRDTDESLALEKSIVHLPKLTSSLHGLHQQYSSYGPACCLAKRWMSAQLLDPYHFPEMCVELLVASLYLMPEPYQPPNQPQLGFFRFLHLLAQTNWNTEPVILNLNSEMTREDILEIETWFHNNRATLPSLFLSTPYDRKNSIWTKETPSLQILIRVAMLAGEAVRVIEGLLFSAVKSDWKQIFRPPLEAYDVLIHLLPKQNSRWYEAVDLTYEEHSRRLKAYHREPGEKIPITGFNPIDCFLAELRENYNDYALFFCDIYGGNVIAVLWKPQALLPKDFKVSHVNCHKPSKDGSKIELNVDAILEDFYVLGKGIVSTIDVKSGSVL</sequence>
<name>A0A6L2PV84_COPFO</name>